<dbReference type="EMBL" id="JAOZYC010000136">
    <property type="protein sequence ID" value="MEB8340772.1"/>
    <property type="molecule type" value="Genomic_DNA"/>
</dbReference>
<evidence type="ECO:0000256" key="1">
    <source>
        <dbReference type="ARBA" id="ARBA00009437"/>
    </source>
</evidence>
<keyword evidence="2" id="KW-0805">Transcription regulation</keyword>
<dbReference type="Pfam" id="PF00126">
    <property type="entry name" value="HTH_1"/>
    <property type="match status" value="1"/>
</dbReference>
<comment type="caution">
    <text evidence="5">The sequence shown here is derived from an EMBL/GenBank/DDBJ whole genome shotgun (WGS) entry which is preliminary data.</text>
</comment>
<protein>
    <submittedName>
        <fullName evidence="5">LysR family transcriptional regulator</fullName>
    </submittedName>
</protein>
<dbReference type="RefSeq" id="WP_326019686.1">
    <property type="nucleotide sequence ID" value="NZ_JAOZYC010000136.1"/>
</dbReference>
<reference evidence="5 6" key="1">
    <citation type="submission" date="2022-10" db="EMBL/GenBank/DDBJ databases">
        <authorList>
            <person name="Xie J."/>
            <person name="Shen N."/>
        </authorList>
    </citation>
    <scope>NUCLEOTIDE SEQUENCE [LARGE SCALE GENOMIC DNA]</scope>
    <source>
        <strain evidence="5 6">YIM65594</strain>
    </source>
</reference>
<dbReference type="PANTHER" id="PTHR30126:SF39">
    <property type="entry name" value="HTH-TYPE TRANSCRIPTIONAL REGULATOR CYSL"/>
    <property type="match status" value="1"/>
</dbReference>
<dbReference type="InterPro" id="IPR036390">
    <property type="entry name" value="WH_DNA-bd_sf"/>
</dbReference>
<sequence>MLNLVHLQTFQAVLETGSLSAAGKRLGYTTSAVSQQVAALERGLGVRLFERGPRSLRPTHAAERVGLVAGSLLTRVDDFEAEVRSLARGDRGRLRLGAFPTVGAQLVPRALARRAVSTRS</sequence>
<evidence type="ECO:0000313" key="6">
    <source>
        <dbReference type="Proteomes" id="UP001354931"/>
    </source>
</evidence>
<proteinExistence type="inferred from homology"/>
<dbReference type="Gene3D" id="3.40.190.10">
    <property type="entry name" value="Periplasmic binding protein-like II"/>
    <property type="match status" value="1"/>
</dbReference>
<dbReference type="PRINTS" id="PR00039">
    <property type="entry name" value="HTHLYSR"/>
</dbReference>
<evidence type="ECO:0000313" key="5">
    <source>
        <dbReference type="EMBL" id="MEB8340772.1"/>
    </source>
</evidence>
<dbReference type="Proteomes" id="UP001354931">
    <property type="component" value="Unassembled WGS sequence"/>
</dbReference>
<keyword evidence="3" id="KW-0804">Transcription</keyword>
<dbReference type="PROSITE" id="PS50931">
    <property type="entry name" value="HTH_LYSR"/>
    <property type="match status" value="1"/>
</dbReference>
<dbReference type="InterPro" id="IPR036388">
    <property type="entry name" value="WH-like_DNA-bd_sf"/>
</dbReference>
<dbReference type="InterPro" id="IPR000847">
    <property type="entry name" value="LysR_HTH_N"/>
</dbReference>
<dbReference type="Gene3D" id="1.10.10.10">
    <property type="entry name" value="Winged helix-like DNA-binding domain superfamily/Winged helix DNA-binding domain"/>
    <property type="match status" value="1"/>
</dbReference>
<feature type="domain" description="HTH lysR-type" evidence="4">
    <location>
        <begin position="2"/>
        <end position="59"/>
    </location>
</feature>
<gene>
    <name evidence="5" type="ORF">OKJ99_25055</name>
</gene>
<evidence type="ECO:0000259" key="4">
    <source>
        <dbReference type="PROSITE" id="PS50931"/>
    </source>
</evidence>
<accession>A0ABU6FAY6</accession>
<comment type="similarity">
    <text evidence="1">Belongs to the LysR transcriptional regulatory family.</text>
</comment>
<dbReference type="PANTHER" id="PTHR30126">
    <property type="entry name" value="HTH-TYPE TRANSCRIPTIONAL REGULATOR"/>
    <property type="match status" value="1"/>
</dbReference>
<organism evidence="5 6">
    <name type="scientific">Streptomyces endophyticus</name>
    <dbReference type="NCBI Taxonomy" id="714166"/>
    <lineage>
        <taxon>Bacteria</taxon>
        <taxon>Bacillati</taxon>
        <taxon>Actinomycetota</taxon>
        <taxon>Actinomycetes</taxon>
        <taxon>Kitasatosporales</taxon>
        <taxon>Streptomycetaceae</taxon>
        <taxon>Streptomyces</taxon>
    </lineage>
</organism>
<evidence type="ECO:0000256" key="3">
    <source>
        <dbReference type="ARBA" id="ARBA00023163"/>
    </source>
</evidence>
<keyword evidence="6" id="KW-1185">Reference proteome</keyword>
<dbReference type="SUPFAM" id="SSF46785">
    <property type="entry name" value="Winged helix' DNA-binding domain"/>
    <property type="match status" value="1"/>
</dbReference>
<name>A0ABU6FAY6_9ACTN</name>
<evidence type="ECO:0000256" key="2">
    <source>
        <dbReference type="ARBA" id="ARBA00023015"/>
    </source>
</evidence>